<evidence type="ECO:0000313" key="6">
    <source>
        <dbReference type="EMBL" id="AEI08811.1"/>
    </source>
</evidence>
<dbReference type="InterPro" id="IPR011006">
    <property type="entry name" value="CheY-like_superfamily"/>
</dbReference>
<evidence type="ECO:0000313" key="7">
    <source>
        <dbReference type="Proteomes" id="UP000000492"/>
    </source>
</evidence>
<dbReference type="HOGENOM" id="CLU_000445_90_10_11"/>
<dbReference type="PRINTS" id="PR00038">
    <property type="entry name" value="HTHLUXR"/>
</dbReference>
<dbReference type="Gene3D" id="3.40.50.2300">
    <property type="match status" value="1"/>
</dbReference>
<dbReference type="eggNOG" id="COG2197">
    <property type="taxonomic scope" value="Bacteria"/>
</dbReference>
<feature type="domain" description="HTH luxR-type" evidence="4">
    <location>
        <begin position="147"/>
        <end position="212"/>
    </location>
</feature>
<dbReference type="PROSITE" id="PS50110">
    <property type="entry name" value="RESPONSE_REGULATORY"/>
    <property type="match status" value="1"/>
</dbReference>
<evidence type="ECO:0000256" key="1">
    <source>
        <dbReference type="ARBA" id="ARBA00022553"/>
    </source>
</evidence>
<dbReference type="SMART" id="SM00448">
    <property type="entry name" value="REC"/>
    <property type="match status" value="1"/>
</dbReference>
<dbReference type="SUPFAM" id="SSF52172">
    <property type="entry name" value="CheY-like"/>
    <property type="match status" value="1"/>
</dbReference>
<dbReference type="Pfam" id="PF00072">
    <property type="entry name" value="Response_reg"/>
    <property type="match status" value="1"/>
</dbReference>
<dbReference type="EMBL" id="CP002857">
    <property type="protein sequence ID" value="AEI08811.1"/>
    <property type="molecule type" value="Genomic_DNA"/>
</dbReference>
<sequence length="217" mass="24182">MTTRILLVDDDPTILDAFPVYFSTTDDLEISGTARTGRQALTWLDTNTCDLVLSDVQMPDIDGIELLQHIRDLNRPPLFVAMTAFDTDDTMLKCLSLGAVGYIIKGRAPESIIHSLRDATHGGTVLSADCLSRLLDSKTAVNRENGSAFRAPEINNREQVVLSLICEGKTNREIGEALHLAEITVRKIISSLFWRFSARNRVDLAVRYQSVKDSYPR</sequence>
<dbReference type="PROSITE" id="PS00622">
    <property type="entry name" value="HTH_LUXR_1"/>
    <property type="match status" value="1"/>
</dbReference>
<dbReference type="AlphaFoldDB" id="F8DY69"/>
<reference evidence="6 7" key="1">
    <citation type="journal article" date="2012" name="BMC Genomics">
        <title>Complete genome sequence, lifestyle, and multi-drug resistance of the human pathogen Corynebacterium resistens DSM 45100 isolated from blood samples of a leukemia patient.</title>
        <authorList>
            <person name="Schroder J."/>
            <person name="Maus I."/>
            <person name="Meyer K."/>
            <person name="Wordemann S."/>
            <person name="Blom J."/>
            <person name="Jaenicke S."/>
            <person name="Schneider J."/>
            <person name="Trost E."/>
            <person name="Tauch A."/>
        </authorList>
    </citation>
    <scope>NUCLEOTIDE SEQUENCE [LARGE SCALE GENOMIC DNA]</scope>
    <source>
        <strain evidence="7">DSM 45100 / JCM 12819 / CCUG 50093 / GTC 2026 / SICGH 158</strain>
    </source>
</reference>
<dbReference type="Proteomes" id="UP000000492">
    <property type="component" value="Chromosome"/>
</dbReference>
<feature type="domain" description="Response regulatory" evidence="5">
    <location>
        <begin position="4"/>
        <end position="120"/>
    </location>
</feature>
<evidence type="ECO:0000256" key="2">
    <source>
        <dbReference type="ARBA" id="ARBA00023125"/>
    </source>
</evidence>
<dbReference type="KEGG" id="crd:CRES_0448"/>
<protein>
    <submittedName>
        <fullName evidence="6">Two-component system response regulator</fullName>
    </submittedName>
</protein>
<proteinExistence type="predicted"/>
<feature type="modified residue" description="4-aspartylphosphate" evidence="3">
    <location>
        <position position="55"/>
    </location>
</feature>
<gene>
    <name evidence="6" type="primary">tcsR5</name>
    <name evidence="6" type="ordered locus">CRES_0448</name>
</gene>
<dbReference type="RefSeq" id="WP_013887836.1">
    <property type="nucleotide sequence ID" value="NC_015673.1"/>
</dbReference>
<dbReference type="PANTHER" id="PTHR43214:SF43">
    <property type="entry name" value="TWO-COMPONENT RESPONSE REGULATOR"/>
    <property type="match status" value="1"/>
</dbReference>
<dbReference type="InterPro" id="IPR039420">
    <property type="entry name" value="WalR-like"/>
</dbReference>
<dbReference type="STRING" id="662755.CRES_0448"/>
<dbReference type="Pfam" id="PF00196">
    <property type="entry name" value="GerE"/>
    <property type="match status" value="1"/>
</dbReference>
<organism evidence="6 7">
    <name type="scientific">Corynebacterium resistens (strain DSM 45100 / JCM 12819 / GTC 2026 / SICGH 158)</name>
    <dbReference type="NCBI Taxonomy" id="662755"/>
    <lineage>
        <taxon>Bacteria</taxon>
        <taxon>Bacillati</taxon>
        <taxon>Actinomycetota</taxon>
        <taxon>Actinomycetes</taxon>
        <taxon>Mycobacteriales</taxon>
        <taxon>Corynebacteriaceae</taxon>
        <taxon>Corynebacterium</taxon>
    </lineage>
</organism>
<evidence type="ECO:0000256" key="3">
    <source>
        <dbReference type="PROSITE-ProRule" id="PRU00169"/>
    </source>
</evidence>
<keyword evidence="2" id="KW-0238">DNA-binding</keyword>
<evidence type="ECO:0000259" key="4">
    <source>
        <dbReference type="PROSITE" id="PS50043"/>
    </source>
</evidence>
<dbReference type="GO" id="GO:0003677">
    <property type="term" value="F:DNA binding"/>
    <property type="evidence" value="ECO:0007669"/>
    <property type="project" value="UniProtKB-KW"/>
</dbReference>
<name>F8DY69_CORRG</name>
<dbReference type="InterPro" id="IPR016032">
    <property type="entry name" value="Sig_transdc_resp-reg_C-effctor"/>
</dbReference>
<dbReference type="InterPro" id="IPR058245">
    <property type="entry name" value="NreC/VraR/RcsB-like_REC"/>
</dbReference>
<evidence type="ECO:0000259" key="5">
    <source>
        <dbReference type="PROSITE" id="PS50110"/>
    </source>
</evidence>
<dbReference type="CDD" id="cd06170">
    <property type="entry name" value="LuxR_C_like"/>
    <property type="match status" value="1"/>
</dbReference>
<dbReference type="SUPFAM" id="SSF46894">
    <property type="entry name" value="C-terminal effector domain of the bipartite response regulators"/>
    <property type="match status" value="1"/>
</dbReference>
<dbReference type="GO" id="GO:0000160">
    <property type="term" value="P:phosphorelay signal transduction system"/>
    <property type="evidence" value="ECO:0007669"/>
    <property type="project" value="InterPro"/>
</dbReference>
<dbReference type="InterPro" id="IPR000792">
    <property type="entry name" value="Tscrpt_reg_LuxR_C"/>
</dbReference>
<dbReference type="GO" id="GO:0006355">
    <property type="term" value="P:regulation of DNA-templated transcription"/>
    <property type="evidence" value="ECO:0007669"/>
    <property type="project" value="InterPro"/>
</dbReference>
<keyword evidence="1 3" id="KW-0597">Phosphoprotein</keyword>
<dbReference type="CDD" id="cd17535">
    <property type="entry name" value="REC_NarL-like"/>
    <property type="match status" value="1"/>
</dbReference>
<dbReference type="PROSITE" id="PS50043">
    <property type="entry name" value="HTH_LUXR_2"/>
    <property type="match status" value="1"/>
</dbReference>
<dbReference type="InterPro" id="IPR001789">
    <property type="entry name" value="Sig_transdc_resp-reg_receiver"/>
</dbReference>
<keyword evidence="7" id="KW-1185">Reference proteome</keyword>
<accession>F8DY69</accession>
<dbReference type="PANTHER" id="PTHR43214">
    <property type="entry name" value="TWO-COMPONENT RESPONSE REGULATOR"/>
    <property type="match status" value="1"/>
</dbReference>
<dbReference type="SMART" id="SM00421">
    <property type="entry name" value="HTH_LUXR"/>
    <property type="match status" value="1"/>
</dbReference>
<dbReference type="OrthoDB" id="3680166at2"/>